<evidence type="ECO:0000313" key="5">
    <source>
        <dbReference type="Proteomes" id="UP000239434"/>
    </source>
</evidence>
<dbReference type="AlphaFoldDB" id="A0A2S9IKH7"/>
<feature type="domain" description="Aerobactin siderophore biosynthesis IucA/IucC-like C-terminal" evidence="3">
    <location>
        <begin position="429"/>
        <end position="586"/>
    </location>
</feature>
<evidence type="ECO:0000313" key="4">
    <source>
        <dbReference type="EMBL" id="PRD41002.1"/>
    </source>
</evidence>
<comment type="caution">
    <text evidence="4">The sequence shown here is derived from an EMBL/GenBank/DDBJ whole genome shotgun (WGS) entry which is preliminary data.</text>
</comment>
<organism evidence="4 5">
    <name type="scientific">Phyllobacterium phragmitis</name>
    <dbReference type="NCBI Taxonomy" id="2670329"/>
    <lineage>
        <taxon>Bacteria</taxon>
        <taxon>Pseudomonadati</taxon>
        <taxon>Pseudomonadota</taxon>
        <taxon>Alphaproteobacteria</taxon>
        <taxon>Hyphomicrobiales</taxon>
        <taxon>Phyllobacteriaceae</taxon>
        <taxon>Phyllobacterium</taxon>
    </lineage>
</organism>
<dbReference type="Pfam" id="PF06276">
    <property type="entry name" value="FhuF"/>
    <property type="match status" value="1"/>
</dbReference>
<dbReference type="GO" id="GO:0016881">
    <property type="term" value="F:acid-amino acid ligase activity"/>
    <property type="evidence" value="ECO:0007669"/>
    <property type="project" value="UniProtKB-ARBA"/>
</dbReference>
<accession>A0A2S9IKH7</accession>
<evidence type="ECO:0000256" key="1">
    <source>
        <dbReference type="ARBA" id="ARBA00004924"/>
    </source>
</evidence>
<reference evidence="4 5" key="1">
    <citation type="submission" date="2018-02" db="EMBL/GenBank/DDBJ databases">
        <title>The draft genome of Phyllobacterium sp. 1N-3.</title>
        <authorList>
            <person name="Liu L."/>
            <person name="Li L."/>
            <person name="Zhang X."/>
            <person name="Wang T."/>
            <person name="Liang L."/>
        </authorList>
    </citation>
    <scope>NUCLEOTIDE SEQUENCE [LARGE SCALE GENOMIC DNA]</scope>
    <source>
        <strain evidence="4 5">1N-3</strain>
    </source>
</reference>
<dbReference type="InterPro" id="IPR007310">
    <property type="entry name" value="Aerobactin_biosyn_IucA/IucC_N"/>
</dbReference>
<protein>
    <submittedName>
        <fullName evidence="4">IucA/IucC family protein</fullName>
    </submittedName>
</protein>
<dbReference type="InterPro" id="IPR022770">
    <property type="entry name" value="IucA/IucC-like_C"/>
</dbReference>
<evidence type="ECO:0000259" key="3">
    <source>
        <dbReference type="Pfam" id="PF06276"/>
    </source>
</evidence>
<keyword evidence="5" id="KW-1185">Reference proteome</keyword>
<name>A0A2S9IKH7_9HYPH</name>
<dbReference type="Gene3D" id="3.30.310.280">
    <property type="match status" value="1"/>
</dbReference>
<feature type="domain" description="Aerobactin siderophore biosynthesis IucA/IucC N-terminal" evidence="2">
    <location>
        <begin position="157"/>
        <end position="407"/>
    </location>
</feature>
<evidence type="ECO:0000259" key="2">
    <source>
        <dbReference type="Pfam" id="PF04183"/>
    </source>
</evidence>
<gene>
    <name evidence="4" type="ORF">C5748_23760</name>
</gene>
<comment type="pathway">
    <text evidence="1">Siderophore biosynthesis.</text>
</comment>
<dbReference type="PANTHER" id="PTHR34384:SF6">
    <property type="entry name" value="STAPHYLOFERRIN B SYNTHASE"/>
    <property type="match status" value="1"/>
</dbReference>
<dbReference type="EMBL" id="PVBR01000026">
    <property type="protein sequence ID" value="PRD41002.1"/>
    <property type="molecule type" value="Genomic_DNA"/>
</dbReference>
<dbReference type="Proteomes" id="UP000239434">
    <property type="component" value="Unassembled WGS sequence"/>
</dbReference>
<dbReference type="Pfam" id="PF04183">
    <property type="entry name" value="IucA_IucC"/>
    <property type="match status" value="1"/>
</dbReference>
<dbReference type="Gene3D" id="6.10.250.3370">
    <property type="match status" value="1"/>
</dbReference>
<dbReference type="InterPro" id="IPR037455">
    <property type="entry name" value="LucA/IucC-like"/>
</dbReference>
<proteinExistence type="predicted"/>
<dbReference type="PANTHER" id="PTHR34384">
    <property type="entry name" value="L-2,3-DIAMINOPROPANOATE--CITRATE LIGASE"/>
    <property type="match status" value="1"/>
</dbReference>
<dbReference type="Gene3D" id="1.10.510.40">
    <property type="match status" value="1"/>
</dbReference>
<sequence>MNRIVNAYSRPEHATAHMQPELWAKVNRLLVRKAIAEFAHELLIEPKLISTAKDWSTAKNWNCYTLGNGSPELQYVFQARRLSLDHWLIDPASIEKQLHGRPAPLDALEFIIEFAPLLGIREGMMPVYLDEISSTLYGSAFKHATKALSAAELAEADYQTIETNMMEGHPTFIANNGRIGFDVQDYSRYAPEAASPVTIVWLAVHRDKAAFSCVSDLSYERLLNEELGPNLVRDFDTRLRELGLDPSAYLYMPAHPWQWFNKISMGFAADVANRHIVCLGYGPDEYLAQQSIRTFFNISHPGKRYVKTALSVLNMGFMRGLSPYYMQATPAINEWLGNLIEQDAWLKENGFSIIREVAAIGYRNRYYETALKSDTPYKKMLSALWRESPMSQLQPGQKLMTMASLLHIDTSGDALVVALIDTSGLDAAAWTRHYLKAYLAPLVHCFYAYDLVFMPHGENLILVMEDGIPVRVIMKDIGEEIGIVNGSMELPENISRISYAISDDTKLACIFTDIFDCFFRYLAAILVEKGVLEEEIFWKLVAECIHNYQAEHPEFAEKYQRYDLFAPEFIRNCLNRLQLNNNQQMLDLLDPEKSLQFVGTLENPIAIHAQKARPEA</sequence>
<dbReference type="GO" id="GO:0019290">
    <property type="term" value="P:siderophore biosynthetic process"/>
    <property type="evidence" value="ECO:0007669"/>
    <property type="project" value="InterPro"/>
</dbReference>
<dbReference type="RefSeq" id="WP_105744983.1">
    <property type="nucleotide sequence ID" value="NZ_PVBR01000026.1"/>
</dbReference>